<feature type="domain" description="Thiamine pyrophosphate enzyme TPP-binding" evidence="3">
    <location>
        <begin position="47"/>
        <end position="194"/>
    </location>
</feature>
<dbReference type="Gene3D" id="3.40.50.970">
    <property type="match status" value="1"/>
</dbReference>
<dbReference type="InterPro" id="IPR011766">
    <property type="entry name" value="TPP_enzyme_TPP-bd"/>
</dbReference>
<accession>A0A2H0WQG6</accession>
<organism evidence="4 5">
    <name type="scientific">Candidatus Shapirobacteria bacterium CG09_land_8_20_14_0_10_39_12</name>
    <dbReference type="NCBI Taxonomy" id="1974885"/>
    <lineage>
        <taxon>Bacteria</taxon>
        <taxon>Candidatus Shapironibacteriota</taxon>
    </lineage>
</organism>
<dbReference type="CDD" id="cd03375">
    <property type="entry name" value="TPP_OGFOR"/>
    <property type="match status" value="1"/>
</dbReference>
<dbReference type="AlphaFoldDB" id="A0A2H0WQG6"/>
<dbReference type="InterPro" id="IPR029061">
    <property type="entry name" value="THDP-binding"/>
</dbReference>
<protein>
    <submittedName>
        <fullName evidence="4">2-oxoacid:ferredoxin oxidoreductase subunit beta</fullName>
    </submittedName>
</protein>
<sequence length="244" mass="26334">MDNNIYNTNQEITWCPGCGGYGFLTAVKKALTRAKIEPKDAVVVYDIGCSANAINFLNLSGVASLHGRSIPFGVGVKMANPNLTVIAQGGEGGILTEGGNHLIHAAQRNDDITVLVNNNFVFGLTTGQTSSGTPKGTKTRTTPEGNPDNPLSVVDLALVSGATFVARTSAFEIEKTADIIFQAINHRGFSLVEIIQPCVVWTKELIKQEEIWMEKPFIDKSKILGQEKLRGILYIANSIQNVVF</sequence>
<name>A0A2H0WQG6_9BACT</name>
<dbReference type="PANTHER" id="PTHR48084">
    <property type="entry name" value="2-OXOGLUTARATE OXIDOREDUCTASE SUBUNIT KORB-RELATED"/>
    <property type="match status" value="1"/>
</dbReference>
<proteinExistence type="predicted"/>
<reference evidence="5" key="1">
    <citation type="submission" date="2017-09" db="EMBL/GenBank/DDBJ databases">
        <title>Depth-based differentiation of microbial function through sediment-hosted aquifers and enrichment of novel symbionts in the deep terrestrial subsurface.</title>
        <authorList>
            <person name="Probst A.J."/>
            <person name="Ladd B."/>
            <person name="Jarett J.K."/>
            <person name="Geller-Mcgrath D.E."/>
            <person name="Sieber C.M.K."/>
            <person name="Emerson J.B."/>
            <person name="Anantharaman K."/>
            <person name="Thomas B.C."/>
            <person name="Malmstrom R."/>
            <person name="Stieglmeier M."/>
            <person name="Klingl A."/>
            <person name="Woyke T."/>
            <person name="Ryan C.M."/>
            <person name="Banfield J.F."/>
        </authorList>
    </citation>
    <scope>NUCLEOTIDE SEQUENCE [LARGE SCALE GENOMIC DNA]</scope>
</reference>
<dbReference type="InterPro" id="IPR051457">
    <property type="entry name" value="2-oxoacid:Fd_oxidoreductase"/>
</dbReference>
<dbReference type="GO" id="GO:0030976">
    <property type="term" value="F:thiamine pyrophosphate binding"/>
    <property type="evidence" value="ECO:0007669"/>
    <property type="project" value="InterPro"/>
</dbReference>
<comment type="caution">
    <text evidence="4">The sequence shown here is derived from an EMBL/GenBank/DDBJ whole genome shotgun (WGS) entry which is preliminary data.</text>
</comment>
<evidence type="ECO:0000313" key="4">
    <source>
        <dbReference type="EMBL" id="PIS14900.1"/>
    </source>
</evidence>
<dbReference type="Pfam" id="PF02775">
    <property type="entry name" value="TPP_enzyme_C"/>
    <property type="match status" value="1"/>
</dbReference>
<feature type="region of interest" description="Disordered" evidence="2">
    <location>
        <begin position="127"/>
        <end position="147"/>
    </location>
</feature>
<dbReference type="SUPFAM" id="SSF52518">
    <property type="entry name" value="Thiamin diphosphate-binding fold (THDP-binding)"/>
    <property type="match status" value="1"/>
</dbReference>
<dbReference type="PANTHER" id="PTHR48084:SF4">
    <property type="entry name" value="2-OXOGLUTARATE OXIDOREDUCTASE SUBUNIT KORB"/>
    <property type="match status" value="1"/>
</dbReference>
<evidence type="ECO:0000313" key="5">
    <source>
        <dbReference type="Proteomes" id="UP000230775"/>
    </source>
</evidence>
<feature type="compositionally biased region" description="Low complexity" evidence="2">
    <location>
        <begin position="127"/>
        <end position="143"/>
    </location>
</feature>
<evidence type="ECO:0000256" key="1">
    <source>
        <dbReference type="ARBA" id="ARBA00023002"/>
    </source>
</evidence>
<dbReference type="GO" id="GO:0016625">
    <property type="term" value="F:oxidoreductase activity, acting on the aldehyde or oxo group of donors, iron-sulfur protein as acceptor"/>
    <property type="evidence" value="ECO:0007669"/>
    <property type="project" value="UniProtKB-ARBA"/>
</dbReference>
<dbReference type="EMBL" id="PEZI01000006">
    <property type="protein sequence ID" value="PIS14900.1"/>
    <property type="molecule type" value="Genomic_DNA"/>
</dbReference>
<keyword evidence="1" id="KW-0560">Oxidoreductase</keyword>
<gene>
    <name evidence="4" type="ORF">COT64_00255</name>
</gene>
<dbReference type="GO" id="GO:0045333">
    <property type="term" value="P:cellular respiration"/>
    <property type="evidence" value="ECO:0007669"/>
    <property type="project" value="UniProtKB-ARBA"/>
</dbReference>
<evidence type="ECO:0000259" key="3">
    <source>
        <dbReference type="Pfam" id="PF02775"/>
    </source>
</evidence>
<evidence type="ECO:0000256" key="2">
    <source>
        <dbReference type="SAM" id="MobiDB-lite"/>
    </source>
</evidence>
<dbReference type="Proteomes" id="UP000230775">
    <property type="component" value="Unassembled WGS sequence"/>
</dbReference>